<organism evidence="7 8">
    <name type="scientific">Salinibacter ruber (strain DSM 13855 / M31)</name>
    <dbReference type="NCBI Taxonomy" id="309807"/>
    <lineage>
        <taxon>Bacteria</taxon>
        <taxon>Pseudomonadati</taxon>
        <taxon>Rhodothermota</taxon>
        <taxon>Rhodothermia</taxon>
        <taxon>Rhodothermales</taxon>
        <taxon>Salinibacteraceae</taxon>
        <taxon>Salinibacter</taxon>
    </lineage>
</organism>
<evidence type="ECO:0000256" key="4">
    <source>
        <dbReference type="ARBA" id="ARBA00023004"/>
    </source>
</evidence>
<dbReference type="Gene3D" id="3.10.180.10">
    <property type="entry name" value="2,3-Dihydroxybiphenyl 1,2-Dioxygenase, domain 1"/>
    <property type="match status" value="2"/>
</dbReference>
<feature type="binding site" evidence="5">
    <location>
        <position position="352"/>
    </location>
    <ligand>
        <name>Fe cation</name>
        <dbReference type="ChEBI" id="CHEBI:24875"/>
    </ligand>
</feature>
<dbReference type="HOGENOM" id="CLU_034004_1_1_10"/>
<keyword evidence="2 5" id="KW-0479">Metal-binding</keyword>
<dbReference type="GO" id="GO:0046872">
    <property type="term" value="F:metal ion binding"/>
    <property type="evidence" value="ECO:0007669"/>
    <property type="project" value="UniProtKB-KW"/>
</dbReference>
<evidence type="ECO:0000256" key="5">
    <source>
        <dbReference type="PIRSR" id="PIRSR009283-1"/>
    </source>
</evidence>
<dbReference type="STRING" id="309807.SRU_1370"/>
<sequence length="384" mass="43339">MRTMANPTTAPDPDVESPEDFLPLNGTDHVEFYVGNAKQAAHFYAHLFGFQIQGYRGPETGHEDKVSYLLTQNDIRFVLTSALGPDSSISEHVRQHGDGVKDIALEVDDAAASFEETTKRGAPPVQSPTVQEDEHGRVVTATIATYGDTVHTFVERSDYDGPFLPGFERWENEFWSPPAPAGLQYVDHCVGNVHEGDMDTYVEYYAQTMGFFNMLHFTDQDISTEYSALMSKVMANGDEKIKFPINEPAEGKKKSQIEEYLEFYRGAGVQHVALASDDIITTVRELRRRGVEFLHVPDTYYDREVLTERVGSINESIDDLEELGILVDRDPDGYLLQIFTKPVQDRPTVFFEIIQREGARSFGAGNFKALFKAMEREQERRGNL</sequence>
<dbReference type="InterPro" id="IPR005956">
    <property type="entry name" value="4OHPhenylPyrv_dOase"/>
</dbReference>
<keyword evidence="7" id="KW-0223">Dioxygenase</keyword>
<evidence type="ECO:0000259" key="6">
    <source>
        <dbReference type="PROSITE" id="PS51819"/>
    </source>
</evidence>
<dbReference type="Proteomes" id="UP000008674">
    <property type="component" value="Chromosome"/>
</dbReference>
<feature type="domain" description="VOC" evidence="6">
    <location>
        <begin position="26"/>
        <end position="156"/>
    </location>
</feature>
<dbReference type="EnsemblBacteria" id="ABC46078">
    <property type="protein sequence ID" value="ABC46078"/>
    <property type="gene ID" value="SRU_1370"/>
</dbReference>
<dbReference type="AlphaFoldDB" id="Q2S2T7"/>
<dbReference type="InterPro" id="IPR004360">
    <property type="entry name" value="Glyas_Fos-R_dOase_dom"/>
</dbReference>
<dbReference type="SUPFAM" id="SSF54593">
    <property type="entry name" value="Glyoxalase/Bleomycin resistance protein/Dihydroxybiphenyl dioxygenase"/>
    <property type="match status" value="1"/>
</dbReference>
<dbReference type="EC" id="1.13.11.27" evidence="7"/>
<keyword evidence="3" id="KW-0677">Repeat</keyword>
<feature type="binding site" evidence="5">
    <location>
        <position position="271"/>
    </location>
    <ligand>
        <name>Fe cation</name>
        <dbReference type="ChEBI" id="CHEBI:24875"/>
    </ligand>
</feature>
<keyword evidence="7" id="KW-0560">Oxidoreductase</keyword>
<keyword evidence="4 5" id="KW-0408">Iron</keyword>
<dbReference type="eggNOG" id="COG3185">
    <property type="taxonomic scope" value="Bacteria"/>
</dbReference>
<dbReference type="Pfam" id="PF00903">
    <property type="entry name" value="Glyoxalase"/>
    <property type="match status" value="2"/>
</dbReference>
<dbReference type="InterPro" id="IPR037523">
    <property type="entry name" value="VOC_core"/>
</dbReference>
<dbReference type="FunFam" id="3.10.180.10:FF:000001">
    <property type="entry name" value="4-hydroxyphenylpyruvate dioxygenase"/>
    <property type="match status" value="1"/>
</dbReference>
<dbReference type="GO" id="GO:0003868">
    <property type="term" value="F:4-hydroxyphenylpyruvate dioxygenase activity"/>
    <property type="evidence" value="ECO:0007669"/>
    <property type="project" value="UniProtKB-EC"/>
</dbReference>
<dbReference type="InterPro" id="IPR041735">
    <property type="entry name" value="4OHPhenylPyrv_dOase_C"/>
</dbReference>
<dbReference type="PATRIC" id="fig|309807.25.peg.1424"/>
<dbReference type="GO" id="GO:0004462">
    <property type="term" value="F:lactoylglutathione lyase activity"/>
    <property type="evidence" value="ECO:0007669"/>
    <property type="project" value="InterPro"/>
</dbReference>
<dbReference type="InterPro" id="IPR041736">
    <property type="entry name" value="4OHPhenylPyrv_dOase_N"/>
</dbReference>
<feature type="domain" description="VOC" evidence="6">
    <location>
        <begin position="185"/>
        <end position="341"/>
    </location>
</feature>
<dbReference type="PROSITE" id="PS00934">
    <property type="entry name" value="GLYOXALASE_I_1"/>
    <property type="match status" value="1"/>
</dbReference>
<evidence type="ECO:0000256" key="3">
    <source>
        <dbReference type="ARBA" id="ARBA00022737"/>
    </source>
</evidence>
<evidence type="ECO:0000256" key="2">
    <source>
        <dbReference type="ARBA" id="ARBA00022723"/>
    </source>
</evidence>
<protein>
    <submittedName>
        <fullName evidence="7">4-hydroxyphenylpyruvate dioxygenase</fullName>
        <ecNumber evidence="7">1.13.11.27</ecNumber>
    </submittedName>
</protein>
<dbReference type="InterPro" id="IPR029068">
    <property type="entry name" value="Glyas_Bleomycin-R_OHBP_Dase"/>
</dbReference>
<dbReference type="CDD" id="cd07250">
    <property type="entry name" value="HPPD_C_like"/>
    <property type="match status" value="1"/>
</dbReference>
<proteinExistence type="inferred from homology"/>
<dbReference type="PIRSF" id="PIRSF009283">
    <property type="entry name" value="HPP_dOase"/>
    <property type="match status" value="1"/>
</dbReference>
<evidence type="ECO:0000313" key="8">
    <source>
        <dbReference type="Proteomes" id="UP000008674"/>
    </source>
</evidence>
<comment type="similarity">
    <text evidence="1">Belongs to the 4HPPD family.</text>
</comment>
<gene>
    <name evidence="7" type="primary">hppD</name>
    <name evidence="7" type="ordered locus">SRU_1370</name>
</gene>
<dbReference type="KEGG" id="sru:SRU_1370"/>
<dbReference type="CDD" id="cd08342">
    <property type="entry name" value="HPPD_N_like"/>
    <property type="match status" value="1"/>
</dbReference>
<dbReference type="PROSITE" id="PS51819">
    <property type="entry name" value="VOC"/>
    <property type="match status" value="2"/>
</dbReference>
<dbReference type="GO" id="GO:0006572">
    <property type="term" value="P:L-tyrosine catabolic process"/>
    <property type="evidence" value="ECO:0007669"/>
    <property type="project" value="TreeGrafter"/>
</dbReference>
<accession>Q2S2T7</accession>
<dbReference type="PANTHER" id="PTHR11959">
    <property type="entry name" value="4-HYDROXYPHENYLPYRUVATE DIOXYGENASE"/>
    <property type="match status" value="1"/>
</dbReference>
<dbReference type="NCBIfam" id="TIGR01263">
    <property type="entry name" value="4HPPD"/>
    <property type="match status" value="1"/>
</dbReference>
<dbReference type="InterPro" id="IPR018146">
    <property type="entry name" value="Glyoxalase_1_CS"/>
</dbReference>
<reference evidence="7 8" key="1">
    <citation type="journal article" date="2005" name="Proc. Natl. Acad. Sci. U.S.A.">
        <title>The genome of Salinibacter ruber: convergence and gene exchange among hyperhalophilic bacteria and archaea.</title>
        <authorList>
            <person name="Mongodin E.F."/>
            <person name="Nelson K.E."/>
            <person name="Daugherty S."/>
            <person name="Deboy R.T."/>
            <person name="Wister J."/>
            <person name="Khouri H."/>
            <person name="Weidman J."/>
            <person name="Walsh D.A."/>
            <person name="Papke R.T."/>
            <person name="Sanchez Perez G."/>
            <person name="Sharma A.K."/>
            <person name="Nesbo C.L."/>
            <person name="MacLeod D."/>
            <person name="Bapteste E."/>
            <person name="Doolittle W.F."/>
            <person name="Charlebois R.L."/>
            <person name="Legault B."/>
            <person name="Rodriguez-Valera F."/>
        </authorList>
    </citation>
    <scope>NUCLEOTIDE SEQUENCE [LARGE SCALE GENOMIC DNA]</scope>
    <source>
        <strain evidence="8">DSM 13855 / CECT 5946 / M31</strain>
    </source>
</reference>
<dbReference type="EMBL" id="CP000159">
    <property type="protein sequence ID" value="ABC46078.1"/>
    <property type="molecule type" value="Genomic_DNA"/>
</dbReference>
<evidence type="ECO:0000256" key="1">
    <source>
        <dbReference type="ARBA" id="ARBA00005877"/>
    </source>
</evidence>
<name>Q2S2T7_SALRD</name>
<evidence type="ECO:0000313" key="7">
    <source>
        <dbReference type="EMBL" id="ABC46078.1"/>
    </source>
</evidence>
<comment type="cofactor">
    <cofactor evidence="5">
        <name>Fe cation</name>
        <dbReference type="ChEBI" id="CHEBI:24875"/>
    </cofactor>
    <text evidence="5">Binds 1 Fe cation per subunit.</text>
</comment>
<keyword evidence="8" id="KW-1185">Reference proteome</keyword>
<feature type="binding site" evidence="5">
    <location>
        <position position="188"/>
    </location>
    <ligand>
        <name>Fe cation</name>
        <dbReference type="ChEBI" id="CHEBI:24875"/>
    </ligand>
</feature>
<dbReference type="OrthoDB" id="9780241at2"/>
<dbReference type="PANTHER" id="PTHR11959:SF1">
    <property type="entry name" value="4-HYDROXYPHENYLPYRUVATE DIOXYGENASE"/>
    <property type="match status" value="1"/>
</dbReference>